<dbReference type="InterPro" id="IPR003599">
    <property type="entry name" value="Ig_sub"/>
</dbReference>
<dbReference type="InterPro" id="IPR003597">
    <property type="entry name" value="Ig_C1-set"/>
</dbReference>
<dbReference type="SMART" id="SM00409">
    <property type="entry name" value="IG"/>
    <property type="match status" value="1"/>
</dbReference>
<dbReference type="CDD" id="cd00099">
    <property type="entry name" value="IgV"/>
    <property type="match status" value="1"/>
</dbReference>
<organism evidence="5 6">
    <name type="scientific">Chiloscyllium punctatum</name>
    <name type="common">Brownbanded bambooshark</name>
    <name type="synonym">Hemiscyllium punctatum</name>
    <dbReference type="NCBI Taxonomy" id="137246"/>
    <lineage>
        <taxon>Eukaryota</taxon>
        <taxon>Metazoa</taxon>
        <taxon>Chordata</taxon>
        <taxon>Craniata</taxon>
        <taxon>Vertebrata</taxon>
        <taxon>Chondrichthyes</taxon>
        <taxon>Elasmobranchii</taxon>
        <taxon>Galeomorphii</taxon>
        <taxon>Galeoidea</taxon>
        <taxon>Orectolobiformes</taxon>
        <taxon>Hemiscylliidae</taxon>
        <taxon>Chiloscyllium</taxon>
    </lineage>
</organism>
<dbReference type="InterPro" id="IPR013151">
    <property type="entry name" value="Immunoglobulin_dom"/>
</dbReference>
<dbReference type="PROSITE" id="PS00290">
    <property type="entry name" value="IG_MHC"/>
    <property type="match status" value="1"/>
</dbReference>
<reference evidence="5 6" key="1">
    <citation type="journal article" date="2018" name="Nat. Ecol. Evol.">
        <title>Shark genomes provide insights into elasmobranch evolution and the origin of vertebrates.</title>
        <authorList>
            <person name="Hara Y"/>
            <person name="Yamaguchi K"/>
            <person name="Onimaru K"/>
            <person name="Kadota M"/>
            <person name="Koyanagi M"/>
            <person name="Keeley SD"/>
            <person name="Tatsumi K"/>
            <person name="Tanaka K"/>
            <person name="Motone F"/>
            <person name="Kageyama Y"/>
            <person name="Nozu R"/>
            <person name="Adachi N"/>
            <person name="Nishimura O"/>
            <person name="Nakagawa R"/>
            <person name="Tanegashima C"/>
            <person name="Kiyatake I"/>
            <person name="Matsumoto R"/>
            <person name="Murakumo K"/>
            <person name="Nishida K"/>
            <person name="Terakita A"/>
            <person name="Kuratani S"/>
            <person name="Sato K"/>
            <person name="Hyodo S Kuraku.S."/>
        </authorList>
    </citation>
    <scope>NUCLEOTIDE SEQUENCE [LARGE SCALE GENOMIC DNA]</scope>
</reference>
<keyword evidence="3" id="KW-0393">Immunoglobulin domain</keyword>
<keyword evidence="2" id="KW-0325">Glycoprotein</keyword>
<evidence type="ECO:0000313" key="6">
    <source>
        <dbReference type="Proteomes" id="UP000287033"/>
    </source>
</evidence>
<comment type="caution">
    <text evidence="5">The sequence shown here is derived from an EMBL/GenBank/DDBJ whole genome shotgun (WGS) entry which is preliminary data.</text>
</comment>
<dbReference type="AlphaFoldDB" id="A0A401RPI9"/>
<dbReference type="InterPro" id="IPR007110">
    <property type="entry name" value="Ig-like_dom"/>
</dbReference>
<proteinExistence type="predicted"/>
<sequence>MCRTSRHLRPLCYKFTTTSVYWQELIISSSSMIMLQHMLVLEMIWTAFCYSHFRVSQVPQHIIQNFGESVTITCAFNIPPDDSKVDVLWWKLGDNTFLHQTSDARKRYFKRKGQGTLQLLDVRFEDAGVYYCGVSQNRAAISNGTGTRLVVHSPPSTPTILSKMPDGSSDIDLHLVCETVDFYPEGITFNWYKNSSKIATGIKSTEYLTDAGLYRASSTLQESQPVRKGNSYICLVSHSTLQSPKLSVYLVSRSNSGRKPMAEFSYIDT</sequence>
<evidence type="ECO:0000256" key="1">
    <source>
        <dbReference type="ARBA" id="ARBA00023157"/>
    </source>
</evidence>
<dbReference type="InterPro" id="IPR013783">
    <property type="entry name" value="Ig-like_fold"/>
</dbReference>
<keyword evidence="6" id="KW-1185">Reference proteome</keyword>
<dbReference type="InterPro" id="IPR051755">
    <property type="entry name" value="Ig-like_CS_Receptor"/>
</dbReference>
<dbReference type="Proteomes" id="UP000287033">
    <property type="component" value="Unassembled WGS sequence"/>
</dbReference>
<evidence type="ECO:0000313" key="5">
    <source>
        <dbReference type="EMBL" id="GCC20058.1"/>
    </source>
</evidence>
<dbReference type="Pfam" id="PF00047">
    <property type="entry name" value="ig"/>
    <property type="match status" value="1"/>
</dbReference>
<dbReference type="STRING" id="137246.A0A401RPI9"/>
<dbReference type="OMA" id="CETVDFY"/>
<dbReference type="OrthoDB" id="10043043at2759"/>
<dbReference type="CDD" id="cd00098">
    <property type="entry name" value="IgC1"/>
    <property type="match status" value="1"/>
</dbReference>
<dbReference type="PROSITE" id="PS50835">
    <property type="entry name" value="IG_LIKE"/>
    <property type="match status" value="2"/>
</dbReference>
<dbReference type="InterPro" id="IPR036179">
    <property type="entry name" value="Ig-like_dom_sf"/>
</dbReference>
<protein>
    <recommendedName>
        <fullName evidence="4">Ig-like domain-containing protein</fullName>
    </recommendedName>
</protein>
<feature type="domain" description="Ig-like" evidence="4">
    <location>
        <begin position="155"/>
        <end position="247"/>
    </location>
</feature>
<dbReference type="Pfam" id="PF07654">
    <property type="entry name" value="C1-set"/>
    <property type="match status" value="1"/>
</dbReference>
<dbReference type="EMBL" id="BEZZ01001661">
    <property type="protein sequence ID" value="GCC20058.1"/>
    <property type="molecule type" value="Genomic_DNA"/>
</dbReference>
<dbReference type="SMART" id="SM00407">
    <property type="entry name" value="IGc1"/>
    <property type="match status" value="1"/>
</dbReference>
<dbReference type="PANTHER" id="PTHR19971">
    <property type="entry name" value="SIGNAL-REGULATORY PROTEIN BETA"/>
    <property type="match status" value="1"/>
</dbReference>
<gene>
    <name evidence="5" type="ORF">chiPu_0018711</name>
</gene>
<keyword evidence="1" id="KW-1015">Disulfide bond</keyword>
<evidence type="ECO:0000259" key="4">
    <source>
        <dbReference type="PROSITE" id="PS50835"/>
    </source>
</evidence>
<accession>A0A401RPI9</accession>
<dbReference type="InterPro" id="IPR003006">
    <property type="entry name" value="Ig/MHC_CS"/>
</dbReference>
<name>A0A401RPI9_CHIPU</name>
<dbReference type="SUPFAM" id="SSF48726">
    <property type="entry name" value="Immunoglobulin"/>
    <property type="match status" value="2"/>
</dbReference>
<dbReference type="Gene3D" id="2.60.40.10">
    <property type="entry name" value="Immunoglobulins"/>
    <property type="match status" value="2"/>
</dbReference>
<evidence type="ECO:0000256" key="2">
    <source>
        <dbReference type="ARBA" id="ARBA00023180"/>
    </source>
</evidence>
<evidence type="ECO:0000256" key="3">
    <source>
        <dbReference type="ARBA" id="ARBA00023319"/>
    </source>
</evidence>
<feature type="domain" description="Ig-like" evidence="4">
    <location>
        <begin position="67"/>
        <end position="142"/>
    </location>
</feature>